<dbReference type="PANTHER" id="PTHR33167:SF70">
    <property type="entry name" value="DUF3741 DOMAIN-CONTAINING PROTEIN"/>
    <property type="match status" value="1"/>
</dbReference>
<evidence type="ECO:0000256" key="1">
    <source>
        <dbReference type="SAM" id="MobiDB-lite"/>
    </source>
</evidence>
<accession>A0A6J5WZB8</accession>
<dbReference type="AlphaFoldDB" id="A0A6J5WZB8"/>
<dbReference type="Pfam" id="PF05904">
    <property type="entry name" value="DUF863"/>
    <property type="match status" value="1"/>
</dbReference>
<feature type="region of interest" description="Disordered" evidence="1">
    <location>
        <begin position="273"/>
        <end position="293"/>
    </location>
</feature>
<proteinExistence type="predicted"/>
<dbReference type="InterPro" id="IPR008581">
    <property type="entry name" value="DUF863_pln"/>
</dbReference>
<feature type="compositionally biased region" description="Polar residues" evidence="1">
    <location>
        <begin position="145"/>
        <end position="169"/>
    </location>
</feature>
<dbReference type="EMBL" id="CAEKKB010000003">
    <property type="protein sequence ID" value="CAB4305347.1"/>
    <property type="molecule type" value="Genomic_DNA"/>
</dbReference>
<feature type="compositionally biased region" description="Basic and acidic residues" evidence="1">
    <location>
        <begin position="173"/>
        <end position="187"/>
    </location>
</feature>
<protein>
    <submittedName>
        <fullName evidence="2">Uncharacterized protein</fullName>
    </submittedName>
</protein>
<name>A0A6J5WZB8_PRUAR</name>
<feature type="compositionally biased region" description="Acidic residues" evidence="1">
    <location>
        <begin position="200"/>
        <end position="213"/>
    </location>
</feature>
<sequence length="320" mass="36246">MGTEVQSKMYQPGYYSVQKLSSNVGHGSWSLLHENKNLKNGQQYELFLTRPIMDGFHGRDKEQMRQTILKHESVFRHQLNELHRVYKRQKDLMNEIKSKELRKHQKVAGTSLSTLSSSGFPNEDDRNSRHNSNLPLVDSSFGRPCTSSTGSISQSACNSIGKTLQTSGGPSERIVRMKDRESPDSRGKKPRRRLFNLELPADEYISDGEEPEGDFMGSDTENYPPNRKNVVTQARADILSNHIGETSGYNNIDRVSGSASTSVFKFGNDFSSKEEIERQEFPKNPQMGKDGRVSNLHLKNKRHQKEWSTNALKAGKELVI</sequence>
<dbReference type="PANTHER" id="PTHR33167">
    <property type="entry name" value="TRANSCRIPTION FACTOR, PUTATIVE (DUF863)-RELATED"/>
    <property type="match status" value="1"/>
</dbReference>
<feature type="region of interest" description="Disordered" evidence="1">
    <location>
        <begin position="100"/>
        <end position="226"/>
    </location>
</feature>
<gene>
    <name evidence="2" type="ORF">ORAREDHAP_LOCUS23345</name>
</gene>
<feature type="compositionally biased region" description="Low complexity" evidence="1">
    <location>
        <begin position="109"/>
        <end position="119"/>
    </location>
</feature>
<organism evidence="2 3">
    <name type="scientific">Prunus armeniaca</name>
    <name type="common">Apricot</name>
    <name type="synonym">Armeniaca vulgaris</name>
    <dbReference type="NCBI Taxonomy" id="36596"/>
    <lineage>
        <taxon>Eukaryota</taxon>
        <taxon>Viridiplantae</taxon>
        <taxon>Streptophyta</taxon>
        <taxon>Embryophyta</taxon>
        <taxon>Tracheophyta</taxon>
        <taxon>Spermatophyta</taxon>
        <taxon>Magnoliopsida</taxon>
        <taxon>eudicotyledons</taxon>
        <taxon>Gunneridae</taxon>
        <taxon>Pentapetalae</taxon>
        <taxon>rosids</taxon>
        <taxon>fabids</taxon>
        <taxon>Rosales</taxon>
        <taxon>Rosaceae</taxon>
        <taxon>Amygdaloideae</taxon>
        <taxon>Amygdaleae</taxon>
        <taxon>Prunus</taxon>
    </lineage>
</organism>
<dbReference type="Proteomes" id="UP000507245">
    <property type="component" value="Unassembled WGS sequence"/>
</dbReference>
<evidence type="ECO:0000313" key="2">
    <source>
        <dbReference type="EMBL" id="CAB4305347.1"/>
    </source>
</evidence>
<keyword evidence="3" id="KW-1185">Reference proteome</keyword>
<reference evidence="3" key="1">
    <citation type="journal article" date="2020" name="Genome Biol.">
        <title>Gamete binning: chromosome-level and haplotype-resolved genome assembly enabled by high-throughput single-cell sequencing of gamete genomes.</title>
        <authorList>
            <person name="Campoy J.A."/>
            <person name="Sun H."/>
            <person name="Goel M."/>
            <person name="Jiao W.-B."/>
            <person name="Folz-Donahue K."/>
            <person name="Wang N."/>
            <person name="Rubio M."/>
            <person name="Liu C."/>
            <person name="Kukat C."/>
            <person name="Ruiz D."/>
            <person name="Huettel B."/>
            <person name="Schneeberger K."/>
        </authorList>
    </citation>
    <scope>NUCLEOTIDE SEQUENCE [LARGE SCALE GENOMIC DNA]</scope>
    <source>
        <strain evidence="3">cv. Rojo Pasion</strain>
    </source>
</reference>
<evidence type="ECO:0000313" key="3">
    <source>
        <dbReference type="Proteomes" id="UP000507245"/>
    </source>
</evidence>
<dbReference type="OrthoDB" id="630817at2759"/>